<keyword evidence="8 10" id="KW-1133">Transmembrane helix</keyword>
<dbReference type="GO" id="GO:0031992">
    <property type="term" value="F:energy transducer activity"/>
    <property type="evidence" value="ECO:0007669"/>
    <property type="project" value="InterPro"/>
</dbReference>
<evidence type="ECO:0000256" key="3">
    <source>
        <dbReference type="ARBA" id="ARBA00022448"/>
    </source>
</evidence>
<dbReference type="InterPro" id="IPR003538">
    <property type="entry name" value="TonB"/>
</dbReference>
<evidence type="ECO:0000256" key="10">
    <source>
        <dbReference type="RuleBase" id="RU362123"/>
    </source>
</evidence>
<evidence type="ECO:0000259" key="12">
    <source>
        <dbReference type="PROSITE" id="PS52015"/>
    </source>
</evidence>
<evidence type="ECO:0000313" key="14">
    <source>
        <dbReference type="Proteomes" id="UP000469421"/>
    </source>
</evidence>
<keyword evidence="4 10" id="KW-1003">Cell membrane</keyword>
<keyword evidence="3 10" id="KW-0813">Transport</keyword>
<gene>
    <name evidence="13" type="ORF">GFN93_07600</name>
</gene>
<name>A0A6N7LSC4_9GAMM</name>
<dbReference type="InterPro" id="IPR006260">
    <property type="entry name" value="TonB/TolA_C"/>
</dbReference>
<reference evidence="13 14" key="1">
    <citation type="submission" date="2019-10" db="EMBL/GenBank/DDBJ databases">
        <title>Alcanivorax sp.PA15-N-34 draft genome sequence.</title>
        <authorList>
            <person name="Liao X."/>
            <person name="Shao Z."/>
        </authorList>
    </citation>
    <scope>NUCLEOTIDE SEQUENCE [LARGE SCALE GENOMIC DNA]</scope>
    <source>
        <strain evidence="13 14">PA15-N-34</strain>
    </source>
</reference>
<dbReference type="NCBIfam" id="TIGR01352">
    <property type="entry name" value="tonB_Cterm"/>
    <property type="match status" value="1"/>
</dbReference>
<dbReference type="PANTHER" id="PTHR33446:SF2">
    <property type="entry name" value="PROTEIN TONB"/>
    <property type="match status" value="1"/>
</dbReference>
<feature type="transmembrane region" description="Helical" evidence="10">
    <location>
        <begin position="6"/>
        <end position="29"/>
    </location>
</feature>
<dbReference type="GO" id="GO:0015891">
    <property type="term" value="P:siderophore transport"/>
    <property type="evidence" value="ECO:0007669"/>
    <property type="project" value="InterPro"/>
</dbReference>
<dbReference type="PROSITE" id="PS52015">
    <property type="entry name" value="TONB_CTD"/>
    <property type="match status" value="1"/>
</dbReference>
<feature type="compositionally biased region" description="Low complexity" evidence="11">
    <location>
        <begin position="108"/>
        <end position="121"/>
    </location>
</feature>
<dbReference type="PRINTS" id="PR01374">
    <property type="entry name" value="TONBPROTEIN"/>
</dbReference>
<keyword evidence="9 10" id="KW-0472">Membrane</keyword>
<dbReference type="GO" id="GO:0098797">
    <property type="term" value="C:plasma membrane protein complex"/>
    <property type="evidence" value="ECO:0007669"/>
    <property type="project" value="TreeGrafter"/>
</dbReference>
<keyword evidence="5 10" id="KW-0997">Cell inner membrane</keyword>
<keyword evidence="14" id="KW-1185">Reference proteome</keyword>
<evidence type="ECO:0000256" key="9">
    <source>
        <dbReference type="ARBA" id="ARBA00023136"/>
    </source>
</evidence>
<dbReference type="SUPFAM" id="SSF74653">
    <property type="entry name" value="TolA/TonB C-terminal domain"/>
    <property type="match status" value="1"/>
</dbReference>
<feature type="compositionally biased region" description="Basic and acidic residues" evidence="11">
    <location>
        <begin position="84"/>
        <end position="97"/>
    </location>
</feature>
<dbReference type="GO" id="GO:0030288">
    <property type="term" value="C:outer membrane-bounded periplasmic space"/>
    <property type="evidence" value="ECO:0007669"/>
    <property type="project" value="InterPro"/>
</dbReference>
<accession>A0A6N7LSC4</accession>
<feature type="compositionally biased region" description="Low complexity" evidence="11">
    <location>
        <begin position="50"/>
        <end position="59"/>
    </location>
</feature>
<dbReference type="Gene3D" id="3.30.1150.10">
    <property type="match status" value="1"/>
</dbReference>
<evidence type="ECO:0000256" key="8">
    <source>
        <dbReference type="ARBA" id="ARBA00022989"/>
    </source>
</evidence>
<evidence type="ECO:0000256" key="5">
    <source>
        <dbReference type="ARBA" id="ARBA00022519"/>
    </source>
</evidence>
<evidence type="ECO:0000256" key="1">
    <source>
        <dbReference type="ARBA" id="ARBA00004383"/>
    </source>
</evidence>
<feature type="compositionally biased region" description="Pro residues" evidence="11">
    <location>
        <begin position="60"/>
        <end position="76"/>
    </location>
</feature>
<evidence type="ECO:0000256" key="4">
    <source>
        <dbReference type="ARBA" id="ARBA00022475"/>
    </source>
</evidence>
<dbReference type="PANTHER" id="PTHR33446">
    <property type="entry name" value="PROTEIN TONB-RELATED"/>
    <property type="match status" value="1"/>
</dbReference>
<evidence type="ECO:0000256" key="2">
    <source>
        <dbReference type="ARBA" id="ARBA00006555"/>
    </source>
</evidence>
<evidence type="ECO:0000256" key="6">
    <source>
        <dbReference type="ARBA" id="ARBA00022692"/>
    </source>
</evidence>
<comment type="caution">
    <text evidence="13">The sequence shown here is derived from an EMBL/GenBank/DDBJ whole genome shotgun (WGS) entry which is preliminary data.</text>
</comment>
<dbReference type="AlphaFoldDB" id="A0A6N7LSC4"/>
<comment type="subcellular location">
    <subcellularLocation>
        <location evidence="1 10">Cell inner membrane</location>
        <topology evidence="1 10">Single-pass membrane protein</topology>
        <orientation evidence="1 10">Periplasmic side</orientation>
    </subcellularLocation>
</comment>
<dbReference type="EMBL" id="WIRE01000001">
    <property type="protein sequence ID" value="MQX53112.1"/>
    <property type="molecule type" value="Genomic_DNA"/>
</dbReference>
<protein>
    <recommendedName>
        <fullName evidence="10">Protein TonB</fullName>
    </recommendedName>
</protein>
<keyword evidence="10" id="KW-0735">Signal-anchor</keyword>
<evidence type="ECO:0000313" key="13">
    <source>
        <dbReference type="EMBL" id="MQX53112.1"/>
    </source>
</evidence>
<dbReference type="Pfam" id="PF03544">
    <property type="entry name" value="TonB_C"/>
    <property type="match status" value="1"/>
</dbReference>
<feature type="domain" description="TonB C-terminal" evidence="12">
    <location>
        <begin position="146"/>
        <end position="238"/>
    </location>
</feature>
<comment type="function">
    <text evidence="10">Interacts with outer membrane receptor proteins that carry out high-affinity binding and energy dependent uptake into the periplasmic space of specific substrates. It could act to transduce energy from the cytoplasmic membrane to specific energy-requiring processes in the outer membrane, resulting in the release into the periplasm of ligands bound by these outer membrane proteins.</text>
</comment>
<feature type="region of interest" description="Disordered" evidence="11">
    <location>
        <begin position="50"/>
        <end position="139"/>
    </location>
</feature>
<keyword evidence="7 10" id="KW-0653">Protein transport</keyword>
<dbReference type="Proteomes" id="UP000469421">
    <property type="component" value="Unassembled WGS sequence"/>
</dbReference>
<dbReference type="RefSeq" id="WP_153500249.1">
    <property type="nucleotide sequence ID" value="NZ_JBMZXE010000007.1"/>
</dbReference>
<dbReference type="GO" id="GO:0055085">
    <property type="term" value="P:transmembrane transport"/>
    <property type="evidence" value="ECO:0007669"/>
    <property type="project" value="InterPro"/>
</dbReference>
<proteinExistence type="inferred from homology"/>
<organism evidence="13 14">
    <name type="scientific">Alcanivorax sediminis</name>
    <dbReference type="NCBI Taxonomy" id="2663008"/>
    <lineage>
        <taxon>Bacteria</taxon>
        <taxon>Pseudomonadati</taxon>
        <taxon>Pseudomonadota</taxon>
        <taxon>Gammaproteobacteria</taxon>
        <taxon>Oceanospirillales</taxon>
        <taxon>Alcanivoracaceae</taxon>
        <taxon>Alcanivorax</taxon>
    </lineage>
</organism>
<dbReference type="GO" id="GO:0015031">
    <property type="term" value="P:protein transport"/>
    <property type="evidence" value="ECO:0007669"/>
    <property type="project" value="UniProtKB-UniRule"/>
</dbReference>
<dbReference type="InterPro" id="IPR051045">
    <property type="entry name" value="TonB-dependent_transducer"/>
</dbReference>
<sequence>MNKRTLTAWGLSIVIHASVLITVGALTLAGGRPTQPGVTEMVINLSAPPAQAPAVAPQPVAQPQPQPKPRVKPAPKPVATKPQPKPEPRPEPVKEQVEQETAAVNQPQDNRQQTSSQDQQQGARGIAGDPGKGADQSGQHDTLLKRYLATVRNTIEDNKQYPHRARMRRQEGTVKIRFAINAKGLTERVELTDSSGSRILDRATLELLSRLRFEAPPRELDNIPVNITVPVDYSLNNS</sequence>
<evidence type="ECO:0000256" key="7">
    <source>
        <dbReference type="ARBA" id="ARBA00022927"/>
    </source>
</evidence>
<keyword evidence="6 10" id="KW-0812">Transmembrane</keyword>
<dbReference type="InterPro" id="IPR037682">
    <property type="entry name" value="TonB_C"/>
</dbReference>
<comment type="similarity">
    <text evidence="2 10">Belongs to the TonB family.</text>
</comment>
<evidence type="ECO:0000256" key="11">
    <source>
        <dbReference type="SAM" id="MobiDB-lite"/>
    </source>
</evidence>